<proteinExistence type="predicted"/>
<evidence type="ECO:0000313" key="2">
    <source>
        <dbReference type="Proteomes" id="UP001589605"/>
    </source>
</evidence>
<dbReference type="EMBL" id="JBHMEZ010000012">
    <property type="protein sequence ID" value="MFB9054271.1"/>
    <property type="molecule type" value="Genomic_DNA"/>
</dbReference>
<dbReference type="PANTHER" id="PTHR37804">
    <property type="entry name" value="CDAA REGULATORY PROTEIN CDAR"/>
    <property type="match status" value="1"/>
</dbReference>
<protein>
    <submittedName>
        <fullName evidence="1">CdaR family protein</fullName>
    </submittedName>
</protein>
<comment type="caution">
    <text evidence="1">The sequence shown here is derived from an EMBL/GenBank/DDBJ whole genome shotgun (WGS) entry which is preliminary data.</text>
</comment>
<dbReference type="Gene3D" id="2.170.120.40">
    <property type="entry name" value="YbbR-like domain"/>
    <property type="match status" value="1"/>
</dbReference>
<accession>A0ABV5F494</accession>
<dbReference type="RefSeq" id="WP_382383786.1">
    <property type="nucleotide sequence ID" value="NZ_JBHMEZ010000012.1"/>
</dbReference>
<name>A0ABV5F494_9FLAO</name>
<organism evidence="1 2">
    <name type="scientific">Formosa undariae</name>
    <dbReference type="NCBI Taxonomy" id="1325436"/>
    <lineage>
        <taxon>Bacteria</taxon>
        <taxon>Pseudomonadati</taxon>
        <taxon>Bacteroidota</taxon>
        <taxon>Flavobacteriia</taxon>
        <taxon>Flavobacteriales</taxon>
        <taxon>Flavobacteriaceae</taxon>
        <taxon>Formosa</taxon>
    </lineage>
</organism>
<sequence>MKDIKSRFLRFVSSKKINVFALFLALSFTILILNKLSRTFTNTITFSVTIVNIPETFVVLNDSSQQLNVTLKTYGFKFLRYYLSNPRLTVDYEDKLNLTDSTFSWNQQRSYSKINDQFDKDVELISISPDVLEFKYDENATKDIPVVLNKRIQFSPGYDVLDGFTITPDTIHVVGPEKILNALTQIETVPLELTDVHLNINQFLKLELPKNKDHIQFSHKSVRLTAKVETFTEGVFNIPVTIKNVPKNLSLKYYPKSVSVSYYTNLSGFKDVLEKDFKVECDYEKHLDNQSYLVPELVAKPGTVKSAKIIQQKIEFIITE</sequence>
<dbReference type="Pfam" id="PF07949">
    <property type="entry name" value="YbbR"/>
    <property type="match status" value="1"/>
</dbReference>
<reference evidence="1 2" key="1">
    <citation type="submission" date="2024-09" db="EMBL/GenBank/DDBJ databases">
        <authorList>
            <person name="Sun Q."/>
            <person name="Mori K."/>
        </authorList>
    </citation>
    <scope>NUCLEOTIDE SEQUENCE [LARGE SCALE GENOMIC DNA]</scope>
    <source>
        <strain evidence="1 2">CECT 8286</strain>
    </source>
</reference>
<gene>
    <name evidence="1" type="ORF">ACFFVB_14380</name>
</gene>
<evidence type="ECO:0000313" key="1">
    <source>
        <dbReference type="EMBL" id="MFB9054271.1"/>
    </source>
</evidence>
<dbReference type="Gene3D" id="2.170.120.30">
    <property type="match status" value="1"/>
</dbReference>
<keyword evidence="2" id="KW-1185">Reference proteome</keyword>
<dbReference type="PANTHER" id="PTHR37804:SF1">
    <property type="entry name" value="CDAA REGULATORY PROTEIN CDAR"/>
    <property type="match status" value="1"/>
</dbReference>
<dbReference type="InterPro" id="IPR053154">
    <property type="entry name" value="c-di-AMP_regulator"/>
</dbReference>
<dbReference type="Proteomes" id="UP001589605">
    <property type="component" value="Unassembled WGS sequence"/>
</dbReference>
<dbReference type="InterPro" id="IPR012505">
    <property type="entry name" value="YbbR"/>
</dbReference>